<evidence type="ECO:0000256" key="4">
    <source>
        <dbReference type="ARBA" id="ARBA00022801"/>
    </source>
</evidence>
<accession>A0ABX8RFQ1</accession>
<evidence type="ECO:0000256" key="3">
    <source>
        <dbReference type="ARBA" id="ARBA00022723"/>
    </source>
</evidence>
<evidence type="ECO:0000256" key="2">
    <source>
        <dbReference type="ARBA" id="ARBA00005582"/>
    </source>
</evidence>
<evidence type="ECO:0000259" key="6">
    <source>
        <dbReference type="PROSITE" id="PS51462"/>
    </source>
</evidence>
<evidence type="ECO:0000313" key="7">
    <source>
        <dbReference type="EMBL" id="QXM06550.1"/>
    </source>
</evidence>
<keyword evidence="5" id="KW-0460">Magnesium</keyword>
<keyword evidence="3" id="KW-0479">Metal-binding</keyword>
<dbReference type="InterPro" id="IPR020084">
    <property type="entry name" value="NUDIX_hydrolase_CS"/>
</dbReference>
<evidence type="ECO:0000256" key="1">
    <source>
        <dbReference type="ARBA" id="ARBA00001946"/>
    </source>
</evidence>
<protein>
    <submittedName>
        <fullName evidence="7">NUDIX domain-containing protein</fullName>
    </submittedName>
</protein>
<feature type="domain" description="Nudix hydrolase" evidence="6">
    <location>
        <begin position="3"/>
        <end position="131"/>
    </location>
</feature>
<organism evidence="7 8">
    <name type="scientific">Crassaminicella indica</name>
    <dbReference type="NCBI Taxonomy" id="2855394"/>
    <lineage>
        <taxon>Bacteria</taxon>
        <taxon>Bacillati</taxon>
        <taxon>Bacillota</taxon>
        <taxon>Clostridia</taxon>
        <taxon>Eubacteriales</taxon>
        <taxon>Clostridiaceae</taxon>
        <taxon>Crassaminicella</taxon>
    </lineage>
</organism>
<dbReference type="InterPro" id="IPR000086">
    <property type="entry name" value="NUDIX_hydrolase_dom"/>
</dbReference>
<dbReference type="PANTHER" id="PTHR43758">
    <property type="entry name" value="7,8-DIHYDRO-8-OXOGUANINE TRIPHOSPHATASE"/>
    <property type="match status" value="1"/>
</dbReference>
<evidence type="ECO:0000313" key="8">
    <source>
        <dbReference type="Proteomes" id="UP000886818"/>
    </source>
</evidence>
<sequence>MQVFDKCCAVFIIKNNKILLGLRTDGQGWSMAGGKLENGEKHEAAAKREMQEEFNIIAKKLQYLGTVKSIAYVKGVKSFVQPKVFLCCSFEGEPKPQLCEMKELRWFGLDELKYIKLFEPTKAVLKKYMNHLFD</sequence>
<keyword evidence="4" id="KW-0378">Hydrolase</keyword>
<dbReference type="PROSITE" id="PS00893">
    <property type="entry name" value="NUDIX_BOX"/>
    <property type="match status" value="1"/>
</dbReference>
<dbReference type="Proteomes" id="UP000886818">
    <property type="component" value="Chromosome"/>
</dbReference>
<reference evidence="7" key="1">
    <citation type="submission" date="2021-07" db="EMBL/GenBank/DDBJ databases">
        <title>Complete genome sequence of Crassaminicella sp. 143-21, isolated from a deep-sea hydrothermal vent.</title>
        <authorList>
            <person name="Li X."/>
        </authorList>
    </citation>
    <scope>NUCLEOTIDE SEQUENCE</scope>
    <source>
        <strain evidence="7">143-21</strain>
    </source>
</reference>
<dbReference type="EMBL" id="CP078093">
    <property type="protein sequence ID" value="QXM06550.1"/>
    <property type="molecule type" value="Genomic_DNA"/>
</dbReference>
<keyword evidence="8" id="KW-1185">Reference proteome</keyword>
<evidence type="ECO:0000256" key="5">
    <source>
        <dbReference type="ARBA" id="ARBA00022842"/>
    </source>
</evidence>
<dbReference type="RefSeq" id="WP_218283246.1">
    <property type="nucleotide sequence ID" value="NZ_CP078093.1"/>
</dbReference>
<dbReference type="PROSITE" id="PS51462">
    <property type="entry name" value="NUDIX"/>
    <property type="match status" value="1"/>
</dbReference>
<dbReference type="PANTHER" id="PTHR43758:SF8">
    <property type="entry name" value="8-OXO-DGTP DIPHOSPHATASE YTKD-RELATED"/>
    <property type="match status" value="1"/>
</dbReference>
<comment type="similarity">
    <text evidence="2">Belongs to the Nudix hydrolase family.</text>
</comment>
<proteinExistence type="inferred from homology"/>
<name>A0ABX8RFQ1_9CLOT</name>
<dbReference type="Pfam" id="PF00293">
    <property type="entry name" value="NUDIX"/>
    <property type="match status" value="1"/>
</dbReference>
<comment type="cofactor">
    <cofactor evidence="1">
        <name>Mg(2+)</name>
        <dbReference type="ChEBI" id="CHEBI:18420"/>
    </cofactor>
</comment>
<gene>
    <name evidence="7" type="ORF">KVH43_02030</name>
</gene>